<dbReference type="PANTHER" id="PTHR11439:SF524">
    <property type="entry name" value="RNA-DIRECTED DNA POLYMERASE, PROTEIN KINASE RLK-PELLE-DLSV FAMILY"/>
    <property type="match status" value="1"/>
</dbReference>
<feature type="domain" description="Reverse transcriptase Ty1/copia-type" evidence="1">
    <location>
        <begin position="2"/>
        <end position="78"/>
    </location>
</feature>
<dbReference type="RefSeq" id="XP_016476860.1">
    <property type="nucleotide sequence ID" value="XM_016621374.1"/>
</dbReference>
<protein>
    <submittedName>
        <fullName evidence="2">Uncharacterized mitochondrial protein AtMg00810-like</fullName>
    </submittedName>
</protein>
<dbReference type="CDD" id="cd09272">
    <property type="entry name" value="RNase_HI_RT_Ty1"/>
    <property type="match status" value="1"/>
</dbReference>
<dbReference type="InterPro" id="IPR043502">
    <property type="entry name" value="DNA/RNA_pol_sf"/>
</dbReference>
<dbReference type="PaxDb" id="4097-A0A1S4AJI2"/>
<dbReference type="PANTHER" id="PTHR11439">
    <property type="entry name" value="GAG-POL-RELATED RETROTRANSPOSON"/>
    <property type="match status" value="1"/>
</dbReference>
<dbReference type="STRING" id="4097.A0A1S4AJI2"/>
<accession>A0A1S4AJI2</accession>
<dbReference type="SUPFAM" id="SSF56672">
    <property type="entry name" value="DNA/RNA polymerases"/>
    <property type="match status" value="1"/>
</dbReference>
<evidence type="ECO:0000313" key="2">
    <source>
        <dbReference type="RefSeq" id="XP_016476860.1"/>
    </source>
</evidence>
<gene>
    <name evidence="2" type="primary">LOC107798397</name>
</gene>
<dbReference type="Pfam" id="PF07727">
    <property type="entry name" value="RVT_2"/>
    <property type="match status" value="1"/>
</dbReference>
<sequence>MIYIDDIVVTGSNSSQVQTTIQLLGDRFSIKDLSPLHFFLGVEVLRNAHSLILTQIGFIADLLEKFSMLNSNSVGTPMSVGEALSLNDNSTPADAKLYIWQHWQATKRLLRYLKGTITYGLHFYPSSSLKLQAYSDVDWDGLTDTRHSTSAYVILLGNNPISWCSKNQRTVARSSTKAEYRAVASVVVELNWITSLLKDLHIPISSSPVVFCDNIGATYLSRNPVFHSHMKHVAIDFHFVRDLLERNKLSVNHIPTGDQLSDA</sequence>
<evidence type="ECO:0000259" key="1">
    <source>
        <dbReference type="Pfam" id="PF07727"/>
    </source>
</evidence>
<name>A0A1S4AJI2_TOBAC</name>
<dbReference type="InterPro" id="IPR013103">
    <property type="entry name" value="RVT_2"/>
</dbReference>
<reference evidence="2" key="1">
    <citation type="submission" date="2025-08" db="UniProtKB">
        <authorList>
            <consortium name="RefSeq"/>
        </authorList>
    </citation>
    <scope>IDENTIFICATION</scope>
</reference>
<dbReference type="AlphaFoldDB" id="A0A1S4AJI2"/>
<dbReference type="OMA" id="IEPILRW"/>
<organism evidence="2">
    <name type="scientific">Nicotiana tabacum</name>
    <name type="common">Common tobacco</name>
    <dbReference type="NCBI Taxonomy" id="4097"/>
    <lineage>
        <taxon>Eukaryota</taxon>
        <taxon>Viridiplantae</taxon>
        <taxon>Streptophyta</taxon>
        <taxon>Embryophyta</taxon>
        <taxon>Tracheophyta</taxon>
        <taxon>Spermatophyta</taxon>
        <taxon>Magnoliopsida</taxon>
        <taxon>eudicotyledons</taxon>
        <taxon>Gunneridae</taxon>
        <taxon>Pentapetalae</taxon>
        <taxon>asterids</taxon>
        <taxon>lamiids</taxon>
        <taxon>Solanales</taxon>
        <taxon>Solanaceae</taxon>
        <taxon>Nicotianoideae</taxon>
        <taxon>Nicotianeae</taxon>
        <taxon>Nicotiana</taxon>
    </lineage>
</organism>
<dbReference type="OrthoDB" id="1677769at2759"/>
<dbReference type="KEGG" id="nta:107798397"/>
<proteinExistence type="predicted"/>